<keyword evidence="4 7" id="KW-1133">Transmembrane helix</keyword>
<feature type="region of interest" description="Disordered" evidence="6">
    <location>
        <begin position="305"/>
        <end position="334"/>
    </location>
</feature>
<feature type="transmembrane region" description="Helical" evidence="7">
    <location>
        <begin position="110"/>
        <end position="127"/>
    </location>
</feature>
<evidence type="ECO:0000256" key="7">
    <source>
        <dbReference type="SAM" id="Phobius"/>
    </source>
</evidence>
<feature type="transmembrane region" description="Helical" evidence="7">
    <location>
        <begin position="9"/>
        <end position="30"/>
    </location>
</feature>
<keyword evidence="5 7" id="KW-0472">Membrane</keyword>
<dbReference type="Pfam" id="PF00892">
    <property type="entry name" value="EamA"/>
    <property type="match status" value="2"/>
</dbReference>
<sequence>MLIRGKSSVFLGGFAITLAGAILFSTKAIFVKQAFRDTGTDVLSLLAVRMLFALPFYLAAAFYFSRQKENVRFTGRQWVLIILLGILGYYLSSLFDFIGLQYISAGLERLILFLYPTFTVLLNMLLFRQPVTRRQGLALALIYGGAVIAYLGELNISGFGRDIVTGSLWILLCAMTFAMYLIGSGRMIKQVGDKKFTAYAMLAATAGVLLHSLAVNGEQLIIIKPGLIWYGLLLAVVATVLPSFMIANGLKRIGSNNVSIISAVGPVSTILQAHWFLGEPIFAGQLAGTALVIGGILLIGWKAGSGEGKEIGSKGENNSGAESEKRNKTENKPN</sequence>
<feature type="compositionally biased region" description="Basic and acidic residues" evidence="6">
    <location>
        <begin position="322"/>
        <end position="334"/>
    </location>
</feature>
<evidence type="ECO:0000256" key="6">
    <source>
        <dbReference type="SAM" id="MobiDB-lite"/>
    </source>
</evidence>
<dbReference type="AlphaFoldDB" id="A0A4R3KWV6"/>
<feature type="transmembrane region" description="Helical" evidence="7">
    <location>
        <begin position="196"/>
        <end position="215"/>
    </location>
</feature>
<feature type="transmembrane region" description="Helical" evidence="7">
    <location>
        <begin position="227"/>
        <end position="246"/>
    </location>
</feature>
<feature type="transmembrane region" description="Helical" evidence="7">
    <location>
        <begin position="258"/>
        <end position="276"/>
    </location>
</feature>
<comment type="caution">
    <text evidence="9">The sequence shown here is derived from an EMBL/GenBank/DDBJ whole genome shotgun (WGS) entry which is preliminary data.</text>
</comment>
<feature type="transmembrane region" description="Helical" evidence="7">
    <location>
        <begin position="42"/>
        <end position="65"/>
    </location>
</feature>
<dbReference type="PANTHER" id="PTHR32322">
    <property type="entry name" value="INNER MEMBRANE TRANSPORTER"/>
    <property type="match status" value="1"/>
</dbReference>
<dbReference type="InterPro" id="IPR000620">
    <property type="entry name" value="EamA_dom"/>
</dbReference>
<dbReference type="RefSeq" id="WP_207910216.1">
    <property type="nucleotide sequence ID" value="NZ_CP042432.1"/>
</dbReference>
<proteinExistence type="inferred from homology"/>
<evidence type="ECO:0000256" key="4">
    <source>
        <dbReference type="ARBA" id="ARBA00022989"/>
    </source>
</evidence>
<evidence type="ECO:0000259" key="8">
    <source>
        <dbReference type="Pfam" id="PF00892"/>
    </source>
</evidence>
<protein>
    <submittedName>
        <fullName evidence="9">EamA domain-containing membrane protein RarD</fullName>
    </submittedName>
</protein>
<dbReference type="GO" id="GO:0016020">
    <property type="term" value="C:membrane"/>
    <property type="evidence" value="ECO:0007669"/>
    <property type="project" value="UniProtKB-SubCell"/>
</dbReference>
<feature type="transmembrane region" description="Helical" evidence="7">
    <location>
        <begin position="77"/>
        <end position="98"/>
    </location>
</feature>
<feature type="transmembrane region" description="Helical" evidence="7">
    <location>
        <begin position="136"/>
        <end position="152"/>
    </location>
</feature>
<feature type="transmembrane region" description="Helical" evidence="7">
    <location>
        <begin position="282"/>
        <end position="301"/>
    </location>
</feature>
<evidence type="ECO:0000256" key="2">
    <source>
        <dbReference type="ARBA" id="ARBA00007362"/>
    </source>
</evidence>
<evidence type="ECO:0000256" key="3">
    <source>
        <dbReference type="ARBA" id="ARBA00022692"/>
    </source>
</evidence>
<dbReference type="InterPro" id="IPR037185">
    <property type="entry name" value="EmrE-like"/>
</dbReference>
<name>A0A4R3KWV6_9SPHI</name>
<evidence type="ECO:0000313" key="10">
    <source>
        <dbReference type="Proteomes" id="UP000295807"/>
    </source>
</evidence>
<dbReference type="Proteomes" id="UP000295807">
    <property type="component" value="Unassembled WGS sequence"/>
</dbReference>
<comment type="subcellular location">
    <subcellularLocation>
        <location evidence="1">Membrane</location>
        <topology evidence="1">Multi-pass membrane protein</topology>
    </subcellularLocation>
</comment>
<evidence type="ECO:0000256" key="1">
    <source>
        <dbReference type="ARBA" id="ARBA00004141"/>
    </source>
</evidence>
<evidence type="ECO:0000313" key="9">
    <source>
        <dbReference type="EMBL" id="TCS89226.1"/>
    </source>
</evidence>
<accession>A0A4R3KWV6</accession>
<keyword evidence="3 7" id="KW-0812">Transmembrane</keyword>
<dbReference type="PANTHER" id="PTHR32322:SF2">
    <property type="entry name" value="EAMA DOMAIN-CONTAINING PROTEIN"/>
    <property type="match status" value="1"/>
</dbReference>
<feature type="transmembrane region" description="Helical" evidence="7">
    <location>
        <begin position="164"/>
        <end position="184"/>
    </location>
</feature>
<comment type="similarity">
    <text evidence="2">Belongs to the EamA transporter family.</text>
</comment>
<feature type="domain" description="EamA" evidence="8">
    <location>
        <begin position="165"/>
        <end position="300"/>
    </location>
</feature>
<dbReference type="InterPro" id="IPR050638">
    <property type="entry name" value="AA-Vitamin_Transporters"/>
</dbReference>
<evidence type="ECO:0000256" key="5">
    <source>
        <dbReference type="ARBA" id="ARBA00023136"/>
    </source>
</evidence>
<feature type="domain" description="EamA" evidence="8">
    <location>
        <begin position="15"/>
        <end position="150"/>
    </location>
</feature>
<organism evidence="9 10">
    <name type="scientific">Anseongella ginsenosidimutans</name>
    <dbReference type="NCBI Taxonomy" id="496056"/>
    <lineage>
        <taxon>Bacteria</taxon>
        <taxon>Pseudomonadati</taxon>
        <taxon>Bacteroidota</taxon>
        <taxon>Sphingobacteriia</taxon>
        <taxon>Sphingobacteriales</taxon>
        <taxon>Sphingobacteriaceae</taxon>
        <taxon>Anseongella</taxon>
    </lineage>
</organism>
<dbReference type="SUPFAM" id="SSF103481">
    <property type="entry name" value="Multidrug resistance efflux transporter EmrE"/>
    <property type="match status" value="2"/>
</dbReference>
<keyword evidence="10" id="KW-1185">Reference proteome</keyword>
<gene>
    <name evidence="9" type="ORF">EDD80_102420</name>
</gene>
<dbReference type="EMBL" id="SMAD01000002">
    <property type="protein sequence ID" value="TCS89226.1"/>
    <property type="molecule type" value="Genomic_DNA"/>
</dbReference>
<reference evidence="9 10" key="1">
    <citation type="submission" date="2019-03" db="EMBL/GenBank/DDBJ databases">
        <title>Genomic Encyclopedia of Type Strains, Phase IV (KMG-IV): sequencing the most valuable type-strain genomes for metagenomic binning, comparative biology and taxonomic classification.</title>
        <authorList>
            <person name="Goeker M."/>
        </authorList>
    </citation>
    <scope>NUCLEOTIDE SEQUENCE [LARGE SCALE GENOMIC DNA]</scope>
    <source>
        <strain evidence="9 10">DSM 21100</strain>
    </source>
</reference>